<dbReference type="GO" id="GO:0002143">
    <property type="term" value="P:tRNA wobble position uridine thiolation"/>
    <property type="evidence" value="ECO:0007669"/>
    <property type="project" value="InterPro"/>
</dbReference>
<evidence type="ECO:0000313" key="13">
    <source>
        <dbReference type="EMBL" id="CAI8041009.1"/>
    </source>
</evidence>
<dbReference type="Proteomes" id="UP001174909">
    <property type="component" value="Unassembled WGS sequence"/>
</dbReference>
<feature type="binding site" evidence="11">
    <location>
        <position position="246"/>
    </location>
    <ligand>
        <name>Zn(2+)</name>
        <dbReference type="ChEBI" id="CHEBI:29105"/>
    </ligand>
</feature>
<name>A0AA35T4B7_GEOBA</name>
<dbReference type="GO" id="GO:0005524">
    <property type="term" value="F:ATP binding"/>
    <property type="evidence" value="ECO:0007669"/>
    <property type="project" value="UniProtKB-KW"/>
</dbReference>
<feature type="active site" description="Glycyl thioester intermediate; for adenylyltransferase activity" evidence="11">
    <location>
        <position position="188"/>
    </location>
</feature>
<feature type="active site" description="Cysteine persulfide intermediate; for sulfurtransferase activity" evidence="11">
    <location>
        <position position="357"/>
    </location>
</feature>
<comment type="function">
    <text evidence="11">Plays a central role in 2-thiolation of mcm(5)S(2)U at tRNA wobble positions of cytosolic tRNA(Lys), tRNA(Glu) and tRNA(Gln). Acts by mediating the C-terminal thiocarboxylation of the sulfur carrier URM1. Its N-terminus first activates URM1 as acyl-adenylate (-COAMP), then the persulfide sulfur on the catalytic cysteine is transferred to URM1 to form thiocarboxylation (-COSH) of its C-terminus. The reaction probably involves hydrogen sulfide that is generated from the persulfide intermediate and that acts as nucleophile towards URM1. Subsequently, a transient disulfide bond is formed. Does not use thiosulfate as sulfur donor; NFS1 probably acting as a sulfur donor for thiocarboxylation reactions.</text>
</comment>
<keyword evidence="2 11" id="KW-0963">Cytoplasm</keyword>
<dbReference type="SUPFAM" id="SSF69572">
    <property type="entry name" value="Activating enzymes of the ubiquitin-like proteins"/>
    <property type="match status" value="1"/>
</dbReference>
<evidence type="ECO:0000256" key="10">
    <source>
        <dbReference type="ARBA" id="ARBA00023268"/>
    </source>
</evidence>
<feature type="binding site" evidence="11">
    <location>
        <begin position="130"/>
        <end position="131"/>
    </location>
    <ligand>
        <name>ATP</name>
        <dbReference type="ChEBI" id="CHEBI:30616"/>
    </ligand>
</feature>
<keyword evidence="13" id="KW-0548">Nucleotidyltransferase</keyword>
<keyword evidence="8 11" id="KW-0067">ATP-binding</keyword>
<dbReference type="InterPro" id="IPR000594">
    <property type="entry name" value="ThiF_NAD_FAD-bd"/>
</dbReference>
<evidence type="ECO:0000256" key="5">
    <source>
        <dbReference type="ARBA" id="ARBA00022723"/>
    </source>
</evidence>
<accession>A0AA35T4B7</accession>
<evidence type="ECO:0000313" key="14">
    <source>
        <dbReference type="Proteomes" id="UP001174909"/>
    </source>
</evidence>
<dbReference type="EMBL" id="CASHTH010003156">
    <property type="protein sequence ID" value="CAI8041009.1"/>
    <property type="molecule type" value="Genomic_DNA"/>
</dbReference>
<feature type="binding site" evidence="11">
    <location>
        <position position="41"/>
    </location>
    <ligand>
        <name>ATP</name>
        <dbReference type="ChEBI" id="CHEBI:30616"/>
    </ligand>
</feature>
<dbReference type="InterPro" id="IPR001763">
    <property type="entry name" value="Rhodanese-like_dom"/>
</dbReference>
<reference evidence="13" key="1">
    <citation type="submission" date="2023-03" db="EMBL/GenBank/DDBJ databases">
        <authorList>
            <person name="Steffen K."/>
            <person name="Cardenas P."/>
        </authorList>
    </citation>
    <scope>NUCLEOTIDE SEQUENCE</scope>
</reference>
<dbReference type="Pfam" id="PF00581">
    <property type="entry name" value="Rhodanese"/>
    <property type="match status" value="1"/>
</dbReference>
<dbReference type="PANTHER" id="PTHR10953:SF102">
    <property type="entry name" value="ADENYLYLTRANSFERASE AND SULFURTRANSFERASE MOCS3"/>
    <property type="match status" value="1"/>
</dbReference>
<dbReference type="InterPro" id="IPR045886">
    <property type="entry name" value="ThiF/MoeB/HesA"/>
</dbReference>
<organism evidence="13 14">
    <name type="scientific">Geodia barretti</name>
    <name type="common">Barrett's horny sponge</name>
    <dbReference type="NCBI Taxonomy" id="519541"/>
    <lineage>
        <taxon>Eukaryota</taxon>
        <taxon>Metazoa</taxon>
        <taxon>Porifera</taxon>
        <taxon>Demospongiae</taxon>
        <taxon>Heteroscleromorpha</taxon>
        <taxon>Tetractinellida</taxon>
        <taxon>Astrophorina</taxon>
        <taxon>Geodiidae</taxon>
        <taxon>Geodia</taxon>
    </lineage>
</organism>
<dbReference type="HAMAP" id="MF_03049">
    <property type="entry name" value="MOCS3_Uba4"/>
    <property type="match status" value="1"/>
</dbReference>
<proteinExistence type="inferred from homology"/>
<keyword evidence="7 11" id="KW-0862">Zinc</keyword>
<keyword evidence="5 11" id="KW-0479">Metal-binding</keyword>
<dbReference type="PROSITE" id="PS50206">
    <property type="entry name" value="RHODANESE_3"/>
    <property type="match status" value="1"/>
</dbReference>
<dbReference type="GO" id="GO:0046872">
    <property type="term" value="F:metal ion binding"/>
    <property type="evidence" value="ECO:0007669"/>
    <property type="project" value="UniProtKB-KW"/>
</dbReference>
<evidence type="ECO:0000259" key="12">
    <source>
        <dbReference type="PROSITE" id="PS50206"/>
    </source>
</evidence>
<dbReference type="Gene3D" id="3.40.50.720">
    <property type="entry name" value="NAD(P)-binding Rossmann-like Domain"/>
    <property type="match status" value="1"/>
</dbReference>
<evidence type="ECO:0000256" key="11">
    <source>
        <dbReference type="HAMAP-Rule" id="MF_03049"/>
    </source>
</evidence>
<feature type="domain" description="Rhodanese" evidence="12">
    <location>
        <begin position="296"/>
        <end position="404"/>
    </location>
</feature>
<feature type="binding site" evidence="11">
    <location>
        <position position="171"/>
    </location>
    <ligand>
        <name>Zn(2+)</name>
        <dbReference type="ChEBI" id="CHEBI:29105"/>
    </ligand>
</feature>
<feature type="binding site" evidence="11">
    <location>
        <position position="86"/>
    </location>
    <ligand>
        <name>ATP</name>
        <dbReference type="ChEBI" id="CHEBI:30616"/>
    </ligand>
</feature>
<dbReference type="EC" id="2.7.7.-" evidence="11"/>
<dbReference type="NCBIfam" id="NF004281">
    <property type="entry name" value="PRK05690.1"/>
    <property type="match status" value="1"/>
</dbReference>
<feature type="binding site" evidence="11">
    <location>
        <begin position="69"/>
        <end position="73"/>
    </location>
    <ligand>
        <name>ATP</name>
        <dbReference type="ChEBI" id="CHEBI:30616"/>
    </ligand>
</feature>
<feature type="binding site" evidence="11">
    <location>
        <position position="62"/>
    </location>
    <ligand>
        <name>ATP</name>
        <dbReference type="ChEBI" id="CHEBI:30616"/>
    </ligand>
</feature>
<dbReference type="PANTHER" id="PTHR10953">
    <property type="entry name" value="UBIQUITIN-ACTIVATING ENZYME E1"/>
    <property type="match status" value="1"/>
</dbReference>
<feature type="binding site" evidence="11">
    <location>
        <position position="249"/>
    </location>
    <ligand>
        <name>Zn(2+)</name>
        <dbReference type="ChEBI" id="CHEBI:29105"/>
    </ligand>
</feature>
<dbReference type="Gene3D" id="3.40.250.10">
    <property type="entry name" value="Rhodanese-like domain"/>
    <property type="match status" value="1"/>
</dbReference>
<evidence type="ECO:0000256" key="3">
    <source>
        <dbReference type="ARBA" id="ARBA00022679"/>
    </source>
</evidence>
<dbReference type="InterPro" id="IPR028885">
    <property type="entry name" value="MOCS3/Uba4"/>
</dbReference>
<protein>
    <recommendedName>
        <fullName evidence="11">Adenylyltransferase and sulfurtransferase MOCS3 homolog</fullName>
    </recommendedName>
    <alternativeName>
        <fullName evidence="11">UBA4 homolog</fullName>
    </alternativeName>
    <alternativeName>
        <fullName evidence="11">Ubiquitin-like protein activator 4 homolog</fullName>
    </alternativeName>
    <domain>
        <recommendedName>
            <fullName evidence="11">Adenylyltransferase</fullName>
            <ecNumber evidence="11">2.7.7.-</ecNumber>
        </recommendedName>
    </domain>
    <domain>
        <recommendedName>
            <fullName evidence="11">Sulfurtransferase</fullName>
            <ecNumber evidence="11">2.8.1.-</ecNumber>
        </recommendedName>
    </domain>
</protein>
<dbReference type="GO" id="GO:0005829">
    <property type="term" value="C:cytosol"/>
    <property type="evidence" value="ECO:0007669"/>
    <property type="project" value="UniProtKB-SubCell"/>
</dbReference>
<dbReference type="InterPro" id="IPR035985">
    <property type="entry name" value="Ubiquitin-activating_enz"/>
</dbReference>
<comment type="subcellular location">
    <subcellularLocation>
        <location evidence="1">Cytoplasm</location>
        <location evidence="1">Cytosol</location>
    </subcellularLocation>
</comment>
<dbReference type="AlphaFoldDB" id="A0AA35T4B7"/>
<evidence type="ECO:0000256" key="6">
    <source>
        <dbReference type="ARBA" id="ARBA00022741"/>
    </source>
</evidence>
<evidence type="ECO:0000256" key="1">
    <source>
        <dbReference type="ARBA" id="ARBA00004514"/>
    </source>
</evidence>
<feature type="binding site" evidence="11">
    <location>
        <position position="174"/>
    </location>
    <ligand>
        <name>Zn(2+)</name>
        <dbReference type="ChEBI" id="CHEBI:29105"/>
    </ligand>
</feature>
<keyword evidence="14" id="KW-1185">Reference proteome</keyword>
<dbReference type="GO" id="GO:0042292">
    <property type="term" value="F:URM1 activating enzyme activity"/>
    <property type="evidence" value="ECO:0007669"/>
    <property type="project" value="TreeGrafter"/>
</dbReference>
<dbReference type="FunFam" id="3.40.50.720:FF:000033">
    <property type="entry name" value="Adenylyltransferase and sulfurtransferase MOCS3"/>
    <property type="match status" value="1"/>
</dbReference>
<evidence type="ECO:0000256" key="4">
    <source>
        <dbReference type="ARBA" id="ARBA00022694"/>
    </source>
</evidence>
<keyword evidence="10 11" id="KW-0511">Multifunctional enzyme</keyword>
<comment type="similarity">
    <text evidence="11">In the N-terminal section; belongs to the HesA/MoeB/ThiF family. UBA4 subfamily.</text>
</comment>
<dbReference type="InterPro" id="IPR036873">
    <property type="entry name" value="Rhodanese-like_dom_sf"/>
</dbReference>
<comment type="caution">
    <text evidence="13">The sequence shown here is derived from an EMBL/GenBank/DDBJ whole genome shotgun (WGS) entry which is preliminary data.</text>
</comment>
<keyword evidence="3 11" id="KW-0808">Transferase</keyword>
<gene>
    <name evidence="13" type="ORF">GBAR_LOCUS22790</name>
</gene>
<dbReference type="GO" id="GO:0032447">
    <property type="term" value="P:protein urmylation"/>
    <property type="evidence" value="ECO:0007669"/>
    <property type="project" value="TreeGrafter"/>
</dbReference>
<evidence type="ECO:0000256" key="8">
    <source>
        <dbReference type="ARBA" id="ARBA00022840"/>
    </source>
</evidence>
<dbReference type="FunFam" id="3.40.250.10:FF:000014">
    <property type="entry name" value="Adenylyltransferase and sulfurtransferase MOCS3"/>
    <property type="match status" value="1"/>
</dbReference>
<evidence type="ECO:0000256" key="7">
    <source>
        <dbReference type="ARBA" id="ARBA00022833"/>
    </source>
</evidence>
<evidence type="ECO:0000256" key="9">
    <source>
        <dbReference type="ARBA" id="ARBA00023150"/>
    </source>
</evidence>
<comment type="cofactor">
    <cofactor evidence="11">
        <name>Zn(2+)</name>
        <dbReference type="ChEBI" id="CHEBI:29105"/>
    </cofactor>
    <text evidence="11">Binds 1 zinc ion per subunit.</text>
</comment>
<dbReference type="GO" id="GO:0070566">
    <property type="term" value="F:adenylyltransferase activity"/>
    <property type="evidence" value="ECO:0007669"/>
    <property type="project" value="InterPro"/>
</dbReference>
<keyword evidence="4 11" id="KW-0819">tRNA processing</keyword>
<keyword evidence="6 11" id="KW-0547">Nucleotide-binding</keyword>
<dbReference type="SMART" id="SM00450">
    <property type="entry name" value="RHOD"/>
    <property type="match status" value="1"/>
</dbReference>
<keyword evidence="9 11" id="KW-0501">Molybdenum cofactor biosynthesis</keyword>
<comment type="pathway">
    <text evidence="11">tRNA modification; 5-methoxycarbonylmethyl-2-thiouridine-tRNA biosynthesis.</text>
</comment>
<dbReference type="GO" id="GO:0004792">
    <property type="term" value="F:thiosulfate-cyanide sulfurtransferase activity"/>
    <property type="evidence" value="ECO:0007669"/>
    <property type="project" value="TreeGrafter"/>
</dbReference>
<sequence length="406" mass="44069">MAQLSVEEVGRYGRQLILPEWGRRGQESVKGNSVLIVGVGGLGCPCALYLAAAGIGRLGLLDYDRVELSNLHRQVLHCENRVGVAKSESGRDAVKGLNSHISVTTHTVLLDSSNALSILSQYDIIVDATDNVATRYLLNDGCVLLGKPLVSGSALRFEGQLTVYGWRGGPCYRCLFPSPPPPASVTNCSEGGVLGVVPGVIGSLQALEALKIASGMEPLYSQQLLLFDALGGGFRTIRLRPRQPQCAVCGENPSITALIDYELFCGSRADDKDKRVDILDPELRVSPQEYSEVVSGGKPHLLLDVREEVEYQICHLPHSRNIPLCHLQNGSLDATWEWILETTPTANDPTYSVFVVCRRGNDSQLAVKLLCEHGKAKGRGEEVVIRDIIGGLVAWSETVDPLFPKY</sequence>
<dbReference type="GO" id="GO:0006777">
    <property type="term" value="P:Mo-molybdopterin cofactor biosynthetic process"/>
    <property type="evidence" value="ECO:0007669"/>
    <property type="project" value="UniProtKB-UniRule"/>
</dbReference>
<dbReference type="CDD" id="cd00757">
    <property type="entry name" value="ThiF_MoeB_HesA_family"/>
    <property type="match status" value="1"/>
</dbReference>
<dbReference type="Pfam" id="PF00899">
    <property type="entry name" value="ThiF"/>
    <property type="match status" value="1"/>
</dbReference>
<evidence type="ECO:0000256" key="2">
    <source>
        <dbReference type="ARBA" id="ARBA00022490"/>
    </source>
</evidence>
<dbReference type="EC" id="2.8.1.-" evidence="11"/>